<dbReference type="CDD" id="cd02503">
    <property type="entry name" value="MobA"/>
    <property type="match status" value="1"/>
</dbReference>
<evidence type="ECO:0000256" key="2">
    <source>
        <dbReference type="ARBA" id="ARBA00022679"/>
    </source>
</evidence>
<dbReference type="AlphaFoldDB" id="A0A927CKA5"/>
<evidence type="ECO:0000256" key="7">
    <source>
        <dbReference type="ARBA" id="ARBA00023150"/>
    </source>
</evidence>
<keyword evidence="11" id="KW-1185">Reference proteome</keyword>
<reference evidence="10" key="1">
    <citation type="submission" date="2020-09" db="EMBL/GenBank/DDBJ databases">
        <title>A novel bacterium of genus Paenibacillus, isolated from South China Sea.</title>
        <authorList>
            <person name="Huang H."/>
            <person name="Mo K."/>
            <person name="Hu Y."/>
        </authorList>
    </citation>
    <scope>NUCLEOTIDE SEQUENCE</scope>
    <source>
        <strain evidence="10">IB182493</strain>
    </source>
</reference>
<keyword evidence="5 8" id="KW-0460">Magnesium</keyword>
<comment type="cofactor">
    <cofactor evidence="8">
        <name>Mg(2+)</name>
        <dbReference type="ChEBI" id="CHEBI:18420"/>
    </cofactor>
</comment>
<feature type="domain" description="MobA-like NTP transferase" evidence="9">
    <location>
        <begin position="10"/>
        <end position="169"/>
    </location>
</feature>
<accession>A0A927CKA5</accession>
<evidence type="ECO:0000256" key="5">
    <source>
        <dbReference type="ARBA" id="ARBA00022842"/>
    </source>
</evidence>
<dbReference type="RefSeq" id="WP_190859475.1">
    <property type="nucleotide sequence ID" value="NZ_JACXIY010000008.1"/>
</dbReference>
<feature type="binding site" evidence="8">
    <location>
        <position position="108"/>
    </location>
    <ligand>
        <name>Mg(2+)</name>
        <dbReference type="ChEBI" id="CHEBI:18420"/>
    </ligand>
</feature>
<protein>
    <recommendedName>
        <fullName evidence="8">Probable molybdenum cofactor guanylyltransferase</fullName>
        <shortName evidence="8">MoCo guanylyltransferase</shortName>
        <ecNumber evidence="8">2.7.7.77</ecNumber>
    </recommendedName>
    <alternativeName>
        <fullName evidence="8">GTP:molybdopterin guanylyltransferase</fullName>
    </alternativeName>
    <alternativeName>
        <fullName evidence="8">Mo-MPT guanylyltransferase</fullName>
    </alternativeName>
    <alternativeName>
        <fullName evidence="8">Molybdopterin guanylyltransferase</fullName>
    </alternativeName>
    <alternativeName>
        <fullName evidence="8">Molybdopterin-guanine dinucleotide synthase</fullName>
        <shortName evidence="8">MGD synthase</shortName>
    </alternativeName>
</protein>
<evidence type="ECO:0000313" key="11">
    <source>
        <dbReference type="Proteomes" id="UP000632125"/>
    </source>
</evidence>
<evidence type="ECO:0000256" key="6">
    <source>
        <dbReference type="ARBA" id="ARBA00023134"/>
    </source>
</evidence>
<sequence>MPQTKRTVHGLILAGGQSSRMGTDKALLPIEGKPLLYRLAAQLSECADTLTVAIGSSEREAVYGGILGKYAAGARMVADRIPDCGPLSGLEAGLSAIADGYAFVVACDMPRLSLPLLQKLINAAAESGADVVHVAGQPFHALYHTRTVTEIRRSLEAGDYRLMGLLSRLKAHSIERQAGESPDVFANLNTPDDYKMYRAD</sequence>
<keyword evidence="3 8" id="KW-0479">Metal-binding</keyword>
<dbReference type="GO" id="GO:0006777">
    <property type="term" value="P:Mo-molybdopterin cofactor biosynthetic process"/>
    <property type="evidence" value="ECO:0007669"/>
    <property type="project" value="UniProtKB-KW"/>
</dbReference>
<keyword evidence="2 8" id="KW-0808">Transferase</keyword>
<comment type="subcellular location">
    <subcellularLocation>
        <location evidence="8">Cytoplasm</location>
    </subcellularLocation>
</comment>
<evidence type="ECO:0000313" key="10">
    <source>
        <dbReference type="EMBL" id="MBD2868297.1"/>
    </source>
</evidence>
<dbReference type="Pfam" id="PF12804">
    <property type="entry name" value="NTP_transf_3"/>
    <property type="match status" value="1"/>
</dbReference>
<keyword evidence="10" id="KW-0548">Nucleotidyltransferase</keyword>
<dbReference type="InterPro" id="IPR025877">
    <property type="entry name" value="MobA-like_NTP_Trfase"/>
</dbReference>
<evidence type="ECO:0000256" key="1">
    <source>
        <dbReference type="ARBA" id="ARBA00022490"/>
    </source>
</evidence>
<name>A0A927CKA5_9BACL</name>
<evidence type="ECO:0000259" key="9">
    <source>
        <dbReference type="Pfam" id="PF12804"/>
    </source>
</evidence>
<feature type="binding site" evidence="8">
    <location>
        <position position="79"/>
    </location>
    <ligand>
        <name>GTP</name>
        <dbReference type="ChEBI" id="CHEBI:37565"/>
    </ligand>
</feature>
<keyword evidence="7 8" id="KW-0501">Molybdenum cofactor biosynthesis</keyword>
<proteinExistence type="inferred from homology"/>
<dbReference type="GO" id="GO:0005525">
    <property type="term" value="F:GTP binding"/>
    <property type="evidence" value="ECO:0007669"/>
    <property type="project" value="UniProtKB-UniRule"/>
</dbReference>
<dbReference type="EMBL" id="JACXIY010000008">
    <property type="protein sequence ID" value="MBD2868297.1"/>
    <property type="molecule type" value="Genomic_DNA"/>
</dbReference>
<evidence type="ECO:0000256" key="4">
    <source>
        <dbReference type="ARBA" id="ARBA00022741"/>
    </source>
</evidence>
<keyword evidence="6 8" id="KW-0342">GTP-binding</keyword>
<feature type="binding site" evidence="8">
    <location>
        <begin position="13"/>
        <end position="15"/>
    </location>
    <ligand>
        <name>GTP</name>
        <dbReference type="ChEBI" id="CHEBI:37565"/>
    </ligand>
</feature>
<dbReference type="SUPFAM" id="SSF53448">
    <property type="entry name" value="Nucleotide-diphospho-sugar transferases"/>
    <property type="match status" value="1"/>
</dbReference>
<dbReference type="GO" id="GO:0046872">
    <property type="term" value="F:metal ion binding"/>
    <property type="evidence" value="ECO:0007669"/>
    <property type="project" value="UniProtKB-KW"/>
</dbReference>
<comment type="function">
    <text evidence="8">Transfers a GMP moiety from GTP to Mo-molybdopterin (Mo-MPT) cofactor (Moco or molybdenum cofactor) to form Mo-molybdopterin guanine dinucleotide (Mo-MGD) cofactor.</text>
</comment>
<gene>
    <name evidence="8" type="primary">mobA</name>
    <name evidence="10" type="ORF">IDH41_06905</name>
</gene>
<comment type="catalytic activity">
    <reaction evidence="8">
        <text>Mo-molybdopterin + GTP + H(+) = Mo-molybdopterin guanine dinucleotide + diphosphate</text>
        <dbReference type="Rhea" id="RHEA:34243"/>
        <dbReference type="ChEBI" id="CHEBI:15378"/>
        <dbReference type="ChEBI" id="CHEBI:33019"/>
        <dbReference type="ChEBI" id="CHEBI:37565"/>
        <dbReference type="ChEBI" id="CHEBI:71302"/>
        <dbReference type="ChEBI" id="CHEBI:71310"/>
        <dbReference type="EC" id="2.7.7.77"/>
    </reaction>
</comment>
<dbReference type="Proteomes" id="UP000632125">
    <property type="component" value="Unassembled WGS sequence"/>
</dbReference>
<evidence type="ECO:0000256" key="3">
    <source>
        <dbReference type="ARBA" id="ARBA00022723"/>
    </source>
</evidence>
<dbReference type="PANTHER" id="PTHR19136:SF81">
    <property type="entry name" value="MOLYBDENUM COFACTOR GUANYLYLTRANSFERASE"/>
    <property type="match status" value="1"/>
</dbReference>
<dbReference type="PANTHER" id="PTHR19136">
    <property type="entry name" value="MOLYBDENUM COFACTOR GUANYLYLTRANSFERASE"/>
    <property type="match status" value="1"/>
</dbReference>
<feature type="binding site" evidence="8">
    <location>
        <position position="108"/>
    </location>
    <ligand>
        <name>GTP</name>
        <dbReference type="ChEBI" id="CHEBI:37565"/>
    </ligand>
</feature>
<feature type="binding site" evidence="8">
    <location>
        <position position="25"/>
    </location>
    <ligand>
        <name>GTP</name>
        <dbReference type="ChEBI" id="CHEBI:37565"/>
    </ligand>
</feature>
<dbReference type="EC" id="2.7.7.77" evidence="8"/>
<evidence type="ECO:0000256" key="8">
    <source>
        <dbReference type="HAMAP-Rule" id="MF_00316"/>
    </source>
</evidence>
<dbReference type="InterPro" id="IPR029044">
    <property type="entry name" value="Nucleotide-diphossugar_trans"/>
</dbReference>
<dbReference type="InterPro" id="IPR013482">
    <property type="entry name" value="Molybde_CF_guanTrfase"/>
</dbReference>
<comment type="similarity">
    <text evidence="8">Belongs to the MobA family.</text>
</comment>
<comment type="caution">
    <text evidence="8">Lacks conserved residue(s) required for the propagation of feature annotation.</text>
</comment>
<comment type="caution">
    <text evidence="10">The sequence shown here is derived from an EMBL/GenBank/DDBJ whole genome shotgun (WGS) entry which is preliminary data.</text>
</comment>
<dbReference type="Gene3D" id="3.90.550.10">
    <property type="entry name" value="Spore Coat Polysaccharide Biosynthesis Protein SpsA, Chain A"/>
    <property type="match status" value="1"/>
</dbReference>
<dbReference type="GO" id="GO:0061603">
    <property type="term" value="F:molybdenum cofactor guanylyltransferase activity"/>
    <property type="evidence" value="ECO:0007669"/>
    <property type="project" value="UniProtKB-EC"/>
</dbReference>
<comment type="domain">
    <text evidence="8">The N-terminal domain determines nucleotide recognition and specific binding, while the C-terminal domain determines the specific binding to the target protein.</text>
</comment>
<dbReference type="GO" id="GO:0005737">
    <property type="term" value="C:cytoplasm"/>
    <property type="evidence" value="ECO:0007669"/>
    <property type="project" value="UniProtKB-SubCell"/>
</dbReference>
<organism evidence="10 11">
    <name type="scientific">Paenibacillus arenilitoris</name>
    <dbReference type="NCBI Taxonomy" id="2772299"/>
    <lineage>
        <taxon>Bacteria</taxon>
        <taxon>Bacillati</taxon>
        <taxon>Bacillota</taxon>
        <taxon>Bacilli</taxon>
        <taxon>Bacillales</taxon>
        <taxon>Paenibacillaceae</taxon>
        <taxon>Paenibacillus</taxon>
    </lineage>
</organism>
<dbReference type="HAMAP" id="MF_00316">
    <property type="entry name" value="MobA"/>
    <property type="match status" value="1"/>
</dbReference>
<keyword evidence="4 8" id="KW-0547">Nucleotide-binding</keyword>
<keyword evidence="1 8" id="KW-0963">Cytoplasm</keyword>